<feature type="non-terminal residue" evidence="13">
    <location>
        <position position="1"/>
    </location>
</feature>
<feature type="compositionally biased region" description="Basic and acidic residues" evidence="10">
    <location>
        <begin position="10"/>
        <end position="24"/>
    </location>
</feature>
<dbReference type="GO" id="GO:0043565">
    <property type="term" value="F:sequence-specific DNA binding"/>
    <property type="evidence" value="ECO:0007669"/>
    <property type="project" value="InterPro"/>
</dbReference>
<keyword evidence="8 9" id="KW-0539">Nucleus</keyword>
<dbReference type="PROSITE" id="PS51030">
    <property type="entry name" value="NUCLEAR_REC_DBD_2"/>
    <property type="match status" value="1"/>
</dbReference>
<evidence type="ECO:0000259" key="12">
    <source>
        <dbReference type="PROSITE" id="PS51843"/>
    </source>
</evidence>
<evidence type="ECO:0000256" key="4">
    <source>
        <dbReference type="ARBA" id="ARBA00023015"/>
    </source>
</evidence>
<dbReference type="InterPro" id="IPR052499">
    <property type="entry name" value="C.elegans_NHRs"/>
</dbReference>
<comment type="subcellular location">
    <subcellularLocation>
        <location evidence="9">Nucleus</location>
    </subcellularLocation>
</comment>
<evidence type="ECO:0000256" key="5">
    <source>
        <dbReference type="ARBA" id="ARBA00023125"/>
    </source>
</evidence>
<dbReference type="PRINTS" id="PR00047">
    <property type="entry name" value="STROIDFINGER"/>
</dbReference>
<keyword evidence="2 9" id="KW-0863">Zinc-finger</keyword>
<keyword evidence="5 9" id="KW-0238">DNA-binding</keyword>
<evidence type="ECO:0000256" key="10">
    <source>
        <dbReference type="SAM" id="MobiDB-lite"/>
    </source>
</evidence>
<dbReference type="Gene3D" id="3.30.50.10">
    <property type="entry name" value="Erythroid Transcription Factor GATA-1, subunit A"/>
    <property type="match status" value="1"/>
</dbReference>
<feature type="domain" description="NR LBD" evidence="12">
    <location>
        <begin position="200"/>
        <end position="429"/>
    </location>
</feature>
<dbReference type="Gene3D" id="1.10.565.10">
    <property type="entry name" value="Retinoid X Receptor"/>
    <property type="match status" value="1"/>
</dbReference>
<evidence type="ECO:0000256" key="1">
    <source>
        <dbReference type="ARBA" id="ARBA00022723"/>
    </source>
</evidence>
<dbReference type="PROSITE" id="PS51843">
    <property type="entry name" value="NR_LBD"/>
    <property type="match status" value="1"/>
</dbReference>
<accession>A0AA36FX92</accession>
<dbReference type="InterPro" id="IPR000536">
    <property type="entry name" value="Nucl_hrmn_rcpt_lig-bd"/>
</dbReference>
<keyword evidence="6 9" id="KW-0804">Transcription</keyword>
<sequence length="431" mass="47955">MSENDIEANDGERPSTSEERDIKPEKVDLDAAVAQFGESCRVCRAPSAALHYGAVTCGGCKIFFLRAVMSASAVLCEKDNQCRNLSKCRFCRFQRCIAAGMKPSMVGKKEGAMRRPPKVSDIPLAMLGGAAVPQLESRRLCAGASSFTTLFKKLKISKDEISGLIELERFCDPDEPSTSTISGDGLRYDMEVSVGEGFQDPLKICDRTPMMYCAEKPLVTSGFSEQLRSSCTVAPFVHFLDWARGSPEVWKLDEGDRTLHLCATGASVVLFSSAYNSYRLGVDGLAFNHGMRIHGRHKANNLYTSFCNTLADYMDSNIVSIFKKAAITEEEYVIIKKILFFTSPPSLSDSGQEAVRKSKRKWESVLVKHLSDQYKEKTTDFQTERLSVLMNLVPLCMKIAQISDRVFAKMVVYNVKNIRGRLSLDMHVRGF</sequence>
<gene>
    <name evidence="13" type="ORF">MSPICULIGERA_LOCUS8648</name>
</gene>
<keyword evidence="3 9" id="KW-0862">Zinc</keyword>
<dbReference type="PANTHER" id="PTHR47630:SF6">
    <property type="entry name" value="NUCLEAR HORMONE RECEPTOR FAMILY"/>
    <property type="match status" value="1"/>
</dbReference>
<dbReference type="Proteomes" id="UP001177023">
    <property type="component" value="Unassembled WGS sequence"/>
</dbReference>
<keyword evidence="7 9" id="KW-0675">Receptor</keyword>
<evidence type="ECO:0000256" key="6">
    <source>
        <dbReference type="ARBA" id="ARBA00023163"/>
    </source>
</evidence>
<feature type="domain" description="Nuclear receptor" evidence="11">
    <location>
        <begin position="37"/>
        <end position="108"/>
    </location>
</feature>
<dbReference type="Pfam" id="PF00105">
    <property type="entry name" value="zf-C4"/>
    <property type="match status" value="1"/>
</dbReference>
<dbReference type="InterPro" id="IPR001628">
    <property type="entry name" value="Znf_hrmn_rcpt"/>
</dbReference>
<keyword evidence="4 9" id="KW-0805">Transcription regulation</keyword>
<dbReference type="Pfam" id="PF00104">
    <property type="entry name" value="Hormone_recep"/>
    <property type="match status" value="1"/>
</dbReference>
<name>A0AA36FX92_9BILA</name>
<dbReference type="SUPFAM" id="SSF48508">
    <property type="entry name" value="Nuclear receptor ligand-binding domain"/>
    <property type="match status" value="1"/>
</dbReference>
<keyword evidence="14" id="KW-1185">Reference proteome</keyword>
<protein>
    <submittedName>
        <fullName evidence="13">Uncharacterized protein</fullName>
    </submittedName>
</protein>
<evidence type="ECO:0000313" key="14">
    <source>
        <dbReference type="Proteomes" id="UP001177023"/>
    </source>
</evidence>
<dbReference type="InterPro" id="IPR035500">
    <property type="entry name" value="NHR-like_dom_sf"/>
</dbReference>
<dbReference type="GO" id="GO:0008270">
    <property type="term" value="F:zinc ion binding"/>
    <property type="evidence" value="ECO:0007669"/>
    <property type="project" value="UniProtKB-KW"/>
</dbReference>
<keyword evidence="1 9" id="KW-0479">Metal-binding</keyword>
<dbReference type="GO" id="GO:0005634">
    <property type="term" value="C:nucleus"/>
    <property type="evidence" value="ECO:0007669"/>
    <property type="project" value="UniProtKB-SubCell"/>
</dbReference>
<organism evidence="13 14">
    <name type="scientific">Mesorhabditis spiculigera</name>
    <dbReference type="NCBI Taxonomy" id="96644"/>
    <lineage>
        <taxon>Eukaryota</taxon>
        <taxon>Metazoa</taxon>
        <taxon>Ecdysozoa</taxon>
        <taxon>Nematoda</taxon>
        <taxon>Chromadorea</taxon>
        <taxon>Rhabditida</taxon>
        <taxon>Rhabditina</taxon>
        <taxon>Rhabditomorpha</taxon>
        <taxon>Rhabditoidea</taxon>
        <taxon>Rhabditidae</taxon>
        <taxon>Mesorhabditinae</taxon>
        <taxon>Mesorhabditis</taxon>
    </lineage>
</organism>
<dbReference type="PANTHER" id="PTHR47630">
    <property type="entry name" value="NUCLEAR HORMONE RECEPTOR FAMILY-RELATED-RELATED"/>
    <property type="match status" value="1"/>
</dbReference>
<feature type="region of interest" description="Disordered" evidence="10">
    <location>
        <begin position="1"/>
        <end position="24"/>
    </location>
</feature>
<comment type="caution">
    <text evidence="13">The sequence shown here is derived from an EMBL/GenBank/DDBJ whole genome shotgun (WGS) entry which is preliminary data.</text>
</comment>
<dbReference type="SUPFAM" id="SSF57716">
    <property type="entry name" value="Glucocorticoid receptor-like (DNA-binding domain)"/>
    <property type="match status" value="1"/>
</dbReference>
<reference evidence="13" key="1">
    <citation type="submission" date="2023-06" db="EMBL/GenBank/DDBJ databases">
        <authorList>
            <person name="Delattre M."/>
        </authorList>
    </citation>
    <scope>NUCLEOTIDE SEQUENCE</scope>
    <source>
        <strain evidence="13">AF72</strain>
    </source>
</reference>
<evidence type="ECO:0000259" key="11">
    <source>
        <dbReference type="PROSITE" id="PS51030"/>
    </source>
</evidence>
<dbReference type="PROSITE" id="PS00031">
    <property type="entry name" value="NUCLEAR_REC_DBD_1"/>
    <property type="match status" value="1"/>
</dbReference>
<dbReference type="EMBL" id="CATQJA010002270">
    <property type="protein sequence ID" value="CAJ0570204.1"/>
    <property type="molecule type" value="Genomic_DNA"/>
</dbReference>
<dbReference type="GO" id="GO:0003700">
    <property type="term" value="F:DNA-binding transcription factor activity"/>
    <property type="evidence" value="ECO:0007669"/>
    <property type="project" value="InterPro"/>
</dbReference>
<dbReference type="SMART" id="SM00399">
    <property type="entry name" value="ZnF_C4"/>
    <property type="match status" value="1"/>
</dbReference>
<proteinExistence type="inferred from homology"/>
<evidence type="ECO:0000256" key="9">
    <source>
        <dbReference type="RuleBase" id="RU004334"/>
    </source>
</evidence>
<evidence type="ECO:0000256" key="7">
    <source>
        <dbReference type="ARBA" id="ARBA00023170"/>
    </source>
</evidence>
<dbReference type="SMART" id="SM00430">
    <property type="entry name" value="HOLI"/>
    <property type="match status" value="1"/>
</dbReference>
<comment type="similarity">
    <text evidence="9">Belongs to the nuclear hormone receptor family.</text>
</comment>
<evidence type="ECO:0000313" key="13">
    <source>
        <dbReference type="EMBL" id="CAJ0570204.1"/>
    </source>
</evidence>
<evidence type="ECO:0000256" key="8">
    <source>
        <dbReference type="ARBA" id="ARBA00023242"/>
    </source>
</evidence>
<evidence type="ECO:0000256" key="2">
    <source>
        <dbReference type="ARBA" id="ARBA00022771"/>
    </source>
</evidence>
<evidence type="ECO:0000256" key="3">
    <source>
        <dbReference type="ARBA" id="ARBA00022833"/>
    </source>
</evidence>
<dbReference type="AlphaFoldDB" id="A0AA36FX92"/>
<dbReference type="InterPro" id="IPR013088">
    <property type="entry name" value="Znf_NHR/GATA"/>
</dbReference>